<dbReference type="EMBL" id="MEZN01000009">
    <property type="protein sequence ID" value="OGD56761.1"/>
    <property type="molecule type" value="Genomic_DNA"/>
</dbReference>
<keyword evidence="3" id="KW-0540">Nuclease</keyword>
<evidence type="ECO:0000313" key="8">
    <source>
        <dbReference type="EMBL" id="OGD56761.1"/>
    </source>
</evidence>
<gene>
    <name evidence="8" type="ORF">A3E73_02790</name>
</gene>
<dbReference type="AlphaFoldDB" id="A0A1F5DP20"/>
<organism evidence="8 9">
    <name type="scientific">Candidatus Beckwithbacteria bacterium RIFCSPHIGHO2_12_FULL_47_17</name>
    <dbReference type="NCBI Taxonomy" id="1797460"/>
    <lineage>
        <taxon>Bacteria</taxon>
        <taxon>Candidatus Beckwithiibacteriota</taxon>
    </lineage>
</organism>
<keyword evidence="5" id="KW-0378">Hydrolase</keyword>
<evidence type="ECO:0000256" key="7">
    <source>
        <dbReference type="ARBA" id="ARBA00023016"/>
    </source>
</evidence>
<comment type="caution">
    <text evidence="8">The sequence shown here is derived from an EMBL/GenBank/DDBJ whole genome shotgun (WGS) entry which is preliminary data.</text>
</comment>
<keyword evidence="7" id="KW-0346">Stress response</keyword>
<evidence type="ECO:0000256" key="3">
    <source>
        <dbReference type="ARBA" id="ARBA00022722"/>
    </source>
</evidence>
<dbReference type="SUPFAM" id="SSF54786">
    <property type="entry name" value="YcfA/nrd intein domain"/>
    <property type="match status" value="1"/>
</dbReference>
<evidence type="ECO:0000313" key="9">
    <source>
        <dbReference type="Proteomes" id="UP000176791"/>
    </source>
</evidence>
<dbReference type="STRING" id="1797460.A3E73_02790"/>
<evidence type="ECO:0000256" key="2">
    <source>
        <dbReference type="ARBA" id="ARBA00022649"/>
    </source>
</evidence>
<dbReference type="Pfam" id="PF07927">
    <property type="entry name" value="HicA_toxin"/>
    <property type="match status" value="1"/>
</dbReference>
<evidence type="ECO:0000256" key="5">
    <source>
        <dbReference type="ARBA" id="ARBA00022801"/>
    </source>
</evidence>
<proteinExistence type="inferred from homology"/>
<evidence type="ECO:0008006" key="10">
    <source>
        <dbReference type="Google" id="ProtNLM"/>
    </source>
</evidence>
<dbReference type="InterPro" id="IPR038570">
    <property type="entry name" value="HicA_sf"/>
</dbReference>
<accession>A0A1F5DP20</accession>
<dbReference type="Gene3D" id="3.30.920.30">
    <property type="entry name" value="Hypothetical protein"/>
    <property type="match status" value="1"/>
</dbReference>
<keyword evidence="4" id="KW-0255">Endonuclease</keyword>
<keyword evidence="2" id="KW-1277">Toxin-antitoxin system</keyword>
<evidence type="ECO:0000256" key="1">
    <source>
        <dbReference type="ARBA" id="ARBA00006620"/>
    </source>
</evidence>
<evidence type="ECO:0000256" key="6">
    <source>
        <dbReference type="ARBA" id="ARBA00022884"/>
    </source>
</evidence>
<sequence length="63" mass="7122">MPKLPSLKPREVVKKLKKLGFIEHHQVGSHLAVIPMHLKDIKKGTLAAILRESDIDRKEFLAA</sequence>
<reference evidence="8 9" key="1">
    <citation type="journal article" date="2016" name="Nat. Commun.">
        <title>Thousands of microbial genomes shed light on interconnected biogeochemical processes in an aquifer system.</title>
        <authorList>
            <person name="Anantharaman K."/>
            <person name="Brown C.T."/>
            <person name="Hug L.A."/>
            <person name="Sharon I."/>
            <person name="Castelle C.J."/>
            <person name="Probst A.J."/>
            <person name="Thomas B.C."/>
            <person name="Singh A."/>
            <person name="Wilkins M.J."/>
            <person name="Karaoz U."/>
            <person name="Brodie E.L."/>
            <person name="Williams K.H."/>
            <person name="Hubbard S.S."/>
            <person name="Banfield J.F."/>
        </authorList>
    </citation>
    <scope>NUCLEOTIDE SEQUENCE [LARGE SCALE GENOMIC DNA]</scope>
</reference>
<dbReference type="Proteomes" id="UP000176791">
    <property type="component" value="Unassembled WGS sequence"/>
</dbReference>
<dbReference type="InterPro" id="IPR012933">
    <property type="entry name" value="HicA_mRNA_interferase"/>
</dbReference>
<protein>
    <recommendedName>
        <fullName evidence="10">Toxin HicA</fullName>
    </recommendedName>
</protein>
<comment type="similarity">
    <text evidence="1">Belongs to the HicA mRNA interferase family.</text>
</comment>
<evidence type="ECO:0000256" key="4">
    <source>
        <dbReference type="ARBA" id="ARBA00022759"/>
    </source>
</evidence>
<keyword evidence="6" id="KW-0694">RNA-binding</keyword>
<name>A0A1F5DP20_9BACT</name>